<protein>
    <submittedName>
        <fullName evidence="2">Uncharacterized protein</fullName>
    </submittedName>
</protein>
<reference evidence="2 3" key="1">
    <citation type="submission" date="2019-03" db="EMBL/GenBank/DDBJ databases">
        <title>Rhodosporidium diobovatum UCD-FST 08-225 genome sequencing, assembly, and annotation.</title>
        <authorList>
            <person name="Fakankun I.U."/>
            <person name="Fristensky B."/>
            <person name="Levin D.B."/>
        </authorList>
    </citation>
    <scope>NUCLEOTIDE SEQUENCE [LARGE SCALE GENOMIC DNA]</scope>
    <source>
        <strain evidence="2 3">UCD-FST 08-225</strain>
    </source>
</reference>
<feature type="compositionally biased region" description="Pro residues" evidence="1">
    <location>
        <begin position="125"/>
        <end position="146"/>
    </location>
</feature>
<feature type="compositionally biased region" description="Low complexity" evidence="1">
    <location>
        <begin position="77"/>
        <end position="88"/>
    </location>
</feature>
<evidence type="ECO:0000313" key="3">
    <source>
        <dbReference type="Proteomes" id="UP000311382"/>
    </source>
</evidence>
<sequence>MRRTSEVRTPRAPIVELRSLPNGQERPTRRRTNGGRGTAPKRDLRRSQAVQSAVEKSALPPTAFRRMAPQHGPTQTPSPARSPRASSAQTCRASAPEAGHAIASAGQHEEPSAAPAAPTRTAPRRPQPAGRPPRAQPPSAPTPPSPAGTRAPSRRGAHATRARARHAASRRGPCAPGRPRASARSLRLGLAAPLPSPRPSRPPPGQARAPP</sequence>
<gene>
    <name evidence="2" type="ORF">DMC30DRAFT_404854</name>
</gene>
<evidence type="ECO:0000256" key="1">
    <source>
        <dbReference type="SAM" id="MobiDB-lite"/>
    </source>
</evidence>
<comment type="caution">
    <text evidence="2">The sequence shown here is derived from an EMBL/GenBank/DDBJ whole genome shotgun (WGS) entry which is preliminary data.</text>
</comment>
<dbReference type="AlphaFoldDB" id="A0A5C5FNK8"/>
<feature type="compositionally biased region" description="Basic residues" evidence="1">
    <location>
        <begin position="152"/>
        <end position="169"/>
    </location>
</feature>
<evidence type="ECO:0000313" key="2">
    <source>
        <dbReference type="EMBL" id="TNY17806.1"/>
    </source>
</evidence>
<feature type="region of interest" description="Disordered" evidence="1">
    <location>
        <begin position="1"/>
        <end position="211"/>
    </location>
</feature>
<feature type="compositionally biased region" description="Low complexity" evidence="1">
    <location>
        <begin position="170"/>
        <end position="193"/>
    </location>
</feature>
<feature type="compositionally biased region" description="Low complexity" evidence="1">
    <location>
        <begin position="112"/>
        <end position="121"/>
    </location>
</feature>
<feature type="compositionally biased region" description="Pro residues" evidence="1">
    <location>
        <begin position="194"/>
        <end position="211"/>
    </location>
</feature>
<keyword evidence="3" id="KW-1185">Reference proteome</keyword>
<accession>A0A5C5FNK8</accession>
<name>A0A5C5FNK8_9BASI</name>
<proteinExistence type="predicted"/>
<organism evidence="2 3">
    <name type="scientific">Rhodotorula diobovata</name>
    <dbReference type="NCBI Taxonomy" id="5288"/>
    <lineage>
        <taxon>Eukaryota</taxon>
        <taxon>Fungi</taxon>
        <taxon>Dikarya</taxon>
        <taxon>Basidiomycota</taxon>
        <taxon>Pucciniomycotina</taxon>
        <taxon>Microbotryomycetes</taxon>
        <taxon>Sporidiobolales</taxon>
        <taxon>Sporidiobolaceae</taxon>
        <taxon>Rhodotorula</taxon>
    </lineage>
</organism>
<dbReference type="Proteomes" id="UP000311382">
    <property type="component" value="Unassembled WGS sequence"/>
</dbReference>
<dbReference type="EMBL" id="SOZI01000174">
    <property type="protein sequence ID" value="TNY17806.1"/>
    <property type="molecule type" value="Genomic_DNA"/>
</dbReference>